<name>A0AAQ1P793_9PSED</name>
<protein>
    <submittedName>
        <fullName evidence="1">Uncharacterized protein</fullName>
    </submittedName>
</protein>
<reference evidence="1 2" key="1">
    <citation type="submission" date="2018-02" db="EMBL/GenBank/DDBJ databases">
        <authorList>
            <person name="Dubost A."/>
        </authorList>
    </citation>
    <scope>NUCLEOTIDE SEQUENCE [LARGE SCALE GENOMIC DNA]</scope>
    <source>
        <strain evidence="2">JV551A3</strain>
    </source>
</reference>
<gene>
    <name evidence="1" type="ORF">JV551A3_V1_1140011</name>
</gene>
<accession>A0AAQ1P793</accession>
<dbReference type="EMBL" id="OPYN01000114">
    <property type="protein sequence ID" value="SPO61072.1"/>
    <property type="molecule type" value="Genomic_DNA"/>
</dbReference>
<evidence type="ECO:0000313" key="1">
    <source>
        <dbReference type="EMBL" id="SPO61072.1"/>
    </source>
</evidence>
<keyword evidence="2" id="KW-1185">Reference proteome</keyword>
<comment type="caution">
    <text evidence="1">The sequence shown here is derived from an EMBL/GenBank/DDBJ whole genome shotgun (WGS) entry which is preliminary data.</text>
</comment>
<organism evidence="1 2">
    <name type="scientific">Pseudomonas inefficax</name>
    <dbReference type="NCBI Taxonomy" id="2078786"/>
    <lineage>
        <taxon>Bacteria</taxon>
        <taxon>Pseudomonadati</taxon>
        <taxon>Pseudomonadota</taxon>
        <taxon>Gammaproteobacteria</taxon>
        <taxon>Pseudomonadales</taxon>
        <taxon>Pseudomonadaceae</taxon>
        <taxon>Pseudomonas</taxon>
    </lineage>
</organism>
<dbReference type="Proteomes" id="UP000294335">
    <property type="component" value="Unassembled WGS sequence"/>
</dbReference>
<dbReference type="AlphaFoldDB" id="A0AAQ1P793"/>
<proteinExistence type="predicted"/>
<sequence>MPFSIVTIDGFNTGLNIVEYLRERACPRKGRYSELQISAHPWNAKISRTRIWSKAASLLPLTHAI</sequence>
<evidence type="ECO:0000313" key="2">
    <source>
        <dbReference type="Proteomes" id="UP000294335"/>
    </source>
</evidence>